<dbReference type="Pfam" id="PF05154">
    <property type="entry name" value="TM2"/>
    <property type="match status" value="1"/>
</dbReference>
<comment type="subcellular location">
    <subcellularLocation>
        <location evidence="1">Membrane</location>
        <topology evidence="1">Multi-pass membrane protein</topology>
    </subcellularLocation>
</comment>
<dbReference type="Pfam" id="PF09851">
    <property type="entry name" value="SHOCT"/>
    <property type="match status" value="1"/>
</dbReference>
<dbReference type="InParanoid" id="U5D9Z4"/>
<keyword evidence="2" id="KW-0812">Transmembrane</keyword>
<keyword evidence="3" id="KW-1133">Transmembrane helix</keyword>
<dbReference type="STRING" id="582515.KR51_00019770"/>
<dbReference type="Proteomes" id="UP000016960">
    <property type="component" value="Unassembled WGS sequence"/>
</dbReference>
<evidence type="ECO:0000313" key="8">
    <source>
        <dbReference type="Proteomes" id="UP000016960"/>
    </source>
</evidence>
<gene>
    <name evidence="7" type="ORF">KR51_00019770</name>
</gene>
<dbReference type="InterPro" id="IPR018649">
    <property type="entry name" value="SHOCT"/>
</dbReference>
<evidence type="ECO:0000256" key="4">
    <source>
        <dbReference type="ARBA" id="ARBA00023136"/>
    </source>
</evidence>
<keyword evidence="8" id="KW-1185">Reference proteome</keyword>
<dbReference type="GO" id="GO:0016020">
    <property type="term" value="C:membrane"/>
    <property type="evidence" value="ECO:0007669"/>
    <property type="project" value="UniProtKB-SubCell"/>
</dbReference>
<dbReference type="OrthoDB" id="9816361at2"/>
<accession>U5D9Z4</accession>
<organism evidence="7 8">
    <name type="scientific">Rubidibacter lacunae KORDI 51-2</name>
    <dbReference type="NCBI Taxonomy" id="582515"/>
    <lineage>
        <taxon>Bacteria</taxon>
        <taxon>Bacillati</taxon>
        <taxon>Cyanobacteriota</taxon>
        <taxon>Cyanophyceae</taxon>
        <taxon>Oscillatoriophycideae</taxon>
        <taxon>Chroococcales</taxon>
        <taxon>Aphanothecaceae</taxon>
        <taxon>Rubidibacter</taxon>
    </lineage>
</organism>
<evidence type="ECO:0000256" key="3">
    <source>
        <dbReference type="ARBA" id="ARBA00022989"/>
    </source>
</evidence>
<dbReference type="AlphaFoldDB" id="U5D9Z4"/>
<proteinExistence type="predicted"/>
<dbReference type="InterPro" id="IPR007829">
    <property type="entry name" value="TM2"/>
</dbReference>
<sequence length="134" mass="15009">MTALQHWFQQPKNPKLSAVLALVGTVTPLAGLHKFYLGQPVWGAAYLALFWTPIPHVASGVEAVWYLLQGETEFDRRFNPDVPITSAQSTFDPTQVGAAADAIRQLDRLRQEGLLSECEFEQKRRQLLDCIATE</sequence>
<evidence type="ECO:0000259" key="5">
    <source>
        <dbReference type="Pfam" id="PF05154"/>
    </source>
</evidence>
<evidence type="ECO:0000259" key="6">
    <source>
        <dbReference type="Pfam" id="PF09851"/>
    </source>
</evidence>
<dbReference type="PATRIC" id="fig|582515.4.peg.2225"/>
<name>U5D9Z4_9CHRO</name>
<feature type="domain" description="SHOCT" evidence="6">
    <location>
        <begin position="101"/>
        <end position="128"/>
    </location>
</feature>
<protein>
    <submittedName>
        <fullName evidence="7">Putative membrane protein</fullName>
    </submittedName>
</protein>
<evidence type="ECO:0000256" key="2">
    <source>
        <dbReference type="ARBA" id="ARBA00022692"/>
    </source>
</evidence>
<dbReference type="EMBL" id="ASSJ01000049">
    <property type="protein sequence ID" value="ERN41408.1"/>
    <property type="molecule type" value="Genomic_DNA"/>
</dbReference>
<evidence type="ECO:0000256" key="1">
    <source>
        <dbReference type="ARBA" id="ARBA00004141"/>
    </source>
</evidence>
<reference evidence="7 8" key="1">
    <citation type="submission" date="2013-05" db="EMBL/GenBank/DDBJ databases">
        <title>Draft genome sequence of Rubidibacter lacunae KORDI 51-2.</title>
        <authorList>
            <person name="Choi D.H."/>
            <person name="Noh J.H."/>
            <person name="Kwon K.-K."/>
            <person name="Lee J.-H."/>
            <person name="Ryu J.-Y."/>
        </authorList>
    </citation>
    <scope>NUCLEOTIDE SEQUENCE [LARGE SCALE GENOMIC DNA]</scope>
    <source>
        <strain evidence="7 8">KORDI 51-2</strain>
    </source>
</reference>
<dbReference type="RefSeq" id="WP_022606946.1">
    <property type="nucleotide sequence ID" value="NZ_ASSJ01000049.1"/>
</dbReference>
<feature type="domain" description="TM2" evidence="5">
    <location>
        <begin position="16"/>
        <end position="59"/>
    </location>
</feature>
<comment type="caution">
    <text evidence="7">The sequence shown here is derived from an EMBL/GenBank/DDBJ whole genome shotgun (WGS) entry which is preliminary data.</text>
</comment>
<dbReference type="eggNOG" id="COG2314">
    <property type="taxonomic scope" value="Bacteria"/>
</dbReference>
<evidence type="ECO:0000313" key="7">
    <source>
        <dbReference type="EMBL" id="ERN41408.1"/>
    </source>
</evidence>
<keyword evidence="4" id="KW-0472">Membrane</keyword>